<dbReference type="AlphaFoldDB" id="A0A066X1K6"/>
<organism evidence="3 4">
    <name type="scientific">Colletotrichum sublineola</name>
    <name type="common">Sorghum anthracnose fungus</name>
    <dbReference type="NCBI Taxonomy" id="1173701"/>
    <lineage>
        <taxon>Eukaryota</taxon>
        <taxon>Fungi</taxon>
        <taxon>Dikarya</taxon>
        <taxon>Ascomycota</taxon>
        <taxon>Pezizomycotina</taxon>
        <taxon>Sordariomycetes</taxon>
        <taxon>Hypocreomycetidae</taxon>
        <taxon>Glomerellales</taxon>
        <taxon>Glomerellaceae</taxon>
        <taxon>Colletotrichum</taxon>
        <taxon>Colletotrichum graminicola species complex</taxon>
    </lineage>
</organism>
<dbReference type="Pfam" id="PF13460">
    <property type="entry name" value="NAD_binding_10"/>
    <property type="match status" value="1"/>
</dbReference>
<dbReference type="Proteomes" id="UP000027238">
    <property type="component" value="Unassembled WGS sequence"/>
</dbReference>
<sequence>MSSSPTQTKERTLAIFGATGRTGSEILKAILAKPNHYSTLRIFVRSRDKLISMFPRFKSDRNVRIIEAQVTHIPSVQGCLEGADTIICALGDNDNKPIVRVLQDATKSILVALNQLKSNAGGKWTRPLFLLLSSATWNKRFNAQAPVAVEWLIKNAFYYPYADLLRAHKALQSEPELVKLLLVQPPAIIEEEASGYTISAESVGLTVSYAVLGAAFAELAINEAYEEIGAVGVTSNLAEKGFSRYGFEILYRVIRGLMASFIPGFWRLIG</sequence>
<dbReference type="Gene3D" id="3.40.50.720">
    <property type="entry name" value="NAD(P)-binding Rossmann-like Domain"/>
    <property type="match status" value="1"/>
</dbReference>
<reference evidence="4" key="1">
    <citation type="journal article" date="2014" name="Genome Announc.">
        <title>Draft genome sequence of Colletotrichum sublineola, a destructive pathogen of cultivated sorghum.</title>
        <authorList>
            <person name="Baroncelli R."/>
            <person name="Sanz-Martin J.M."/>
            <person name="Rech G.E."/>
            <person name="Sukno S.A."/>
            <person name="Thon M.R."/>
        </authorList>
    </citation>
    <scope>NUCLEOTIDE SEQUENCE [LARGE SCALE GENOMIC DNA]</scope>
    <source>
        <strain evidence="4">TX430BB</strain>
    </source>
</reference>
<evidence type="ECO:0000313" key="3">
    <source>
        <dbReference type="EMBL" id="KDN59890.1"/>
    </source>
</evidence>
<evidence type="ECO:0000259" key="2">
    <source>
        <dbReference type="Pfam" id="PF13460"/>
    </source>
</evidence>
<name>A0A066X1K6_COLSU</name>
<protein>
    <recommendedName>
        <fullName evidence="2">NAD(P)-binding domain-containing protein</fullName>
    </recommendedName>
</protein>
<feature type="domain" description="NAD(P)-binding" evidence="2">
    <location>
        <begin position="17"/>
        <end position="201"/>
    </location>
</feature>
<dbReference type="STRING" id="1173701.A0A066X1K6"/>
<dbReference type="OMA" id="NAFYYPY"/>
<dbReference type="OrthoDB" id="10254221at2759"/>
<keyword evidence="4" id="KW-1185">Reference proteome</keyword>
<gene>
    <name evidence="3" type="ORF">CSUB01_11215</name>
</gene>
<dbReference type="EMBL" id="JMSE01001578">
    <property type="protein sequence ID" value="KDN59890.1"/>
    <property type="molecule type" value="Genomic_DNA"/>
</dbReference>
<dbReference type="PANTHER" id="PTHR15020">
    <property type="entry name" value="FLAVIN REDUCTASE-RELATED"/>
    <property type="match status" value="1"/>
</dbReference>
<dbReference type="HOGENOM" id="CLU_090039_0_0_1"/>
<dbReference type="PANTHER" id="PTHR15020:SF50">
    <property type="entry name" value="UPF0659 PROTEIN YMR090W"/>
    <property type="match status" value="1"/>
</dbReference>
<comment type="caution">
    <text evidence="3">The sequence shown here is derived from an EMBL/GenBank/DDBJ whole genome shotgun (WGS) entry which is preliminary data.</text>
</comment>
<evidence type="ECO:0000313" key="4">
    <source>
        <dbReference type="Proteomes" id="UP000027238"/>
    </source>
</evidence>
<dbReference type="InterPro" id="IPR016040">
    <property type="entry name" value="NAD(P)-bd_dom"/>
</dbReference>
<comment type="similarity">
    <text evidence="1">Belongs to the avfA family.</text>
</comment>
<accession>A0A066X1K6</accession>
<dbReference type="eggNOG" id="ENOG502SM0C">
    <property type="taxonomic scope" value="Eukaryota"/>
</dbReference>
<proteinExistence type="inferred from homology"/>
<dbReference type="SUPFAM" id="SSF51735">
    <property type="entry name" value="NAD(P)-binding Rossmann-fold domains"/>
    <property type="match status" value="1"/>
</dbReference>
<evidence type="ECO:0000256" key="1">
    <source>
        <dbReference type="ARBA" id="ARBA00038376"/>
    </source>
</evidence>
<dbReference type="InterPro" id="IPR036291">
    <property type="entry name" value="NAD(P)-bd_dom_sf"/>
</dbReference>